<dbReference type="Proteomes" id="UP001165074">
    <property type="component" value="Unassembled WGS sequence"/>
</dbReference>
<dbReference type="AlphaFoldDB" id="A0A9W6SFQ5"/>
<accession>A0A9W6SFQ5</accession>
<gene>
    <name evidence="2" type="ORF">Airi02_106590</name>
</gene>
<name>A0A9W6SFQ5_9ACTN</name>
<feature type="chain" id="PRO_5040790749" evidence="1">
    <location>
        <begin position="30"/>
        <end position="141"/>
    </location>
</feature>
<evidence type="ECO:0000256" key="1">
    <source>
        <dbReference type="SAM" id="SignalP"/>
    </source>
</evidence>
<keyword evidence="3" id="KW-1185">Reference proteome</keyword>
<dbReference type="RefSeq" id="WP_285585145.1">
    <property type="nucleotide sequence ID" value="NZ_BSTK01000037.1"/>
</dbReference>
<feature type="signal peptide" evidence="1">
    <location>
        <begin position="1"/>
        <end position="29"/>
    </location>
</feature>
<reference evidence="2" key="1">
    <citation type="submission" date="2023-03" db="EMBL/GenBank/DDBJ databases">
        <title>Actinoallomurus iriomotensis NBRC 103684.</title>
        <authorList>
            <person name="Ichikawa N."/>
            <person name="Sato H."/>
            <person name="Tonouchi N."/>
        </authorList>
    </citation>
    <scope>NUCLEOTIDE SEQUENCE</scope>
    <source>
        <strain evidence="2">NBRC 103684</strain>
    </source>
</reference>
<keyword evidence="1" id="KW-0732">Signal</keyword>
<evidence type="ECO:0000313" key="2">
    <source>
        <dbReference type="EMBL" id="GLY92731.1"/>
    </source>
</evidence>
<proteinExistence type="predicted"/>
<comment type="caution">
    <text evidence="2">The sequence shown here is derived from an EMBL/GenBank/DDBJ whole genome shotgun (WGS) entry which is preliminary data.</text>
</comment>
<dbReference type="EMBL" id="BSTK01000037">
    <property type="protein sequence ID" value="GLY92731.1"/>
    <property type="molecule type" value="Genomic_DNA"/>
</dbReference>
<sequence>MRSRIAAILTATVAITGVGLGAPAVSANATSYPVTKFNVTYGNTYTKGTITWYSRSVTLAGVEKSVDRNSCRGTTAYTLNSDNKQLGKRRANIIPCGTSSNFSVTVPANAPGGAAVVRVCLDTEVPVGGTVKLLRCVRYGR</sequence>
<evidence type="ECO:0000313" key="3">
    <source>
        <dbReference type="Proteomes" id="UP001165074"/>
    </source>
</evidence>
<organism evidence="2 3">
    <name type="scientific">Actinoallomurus iriomotensis</name>
    <dbReference type="NCBI Taxonomy" id="478107"/>
    <lineage>
        <taxon>Bacteria</taxon>
        <taxon>Bacillati</taxon>
        <taxon>Actinomycetota</taxon>
        <taxon>Actinomycetes</taxon>
        <taxon>Streptosporangiales</taxon>
        <taxon>Thermomonosporaceae</taxon>
        <taxon>Actinoallomurus</taxon>
    </lineage>
</organism>
<protein>
    <submittedName>
        <fullName evidence="2">Uncharacterized protein</fullName>
    </submittedName>
</protein>